<keyword evidence="4 9" id="KW-0812">Transmembrane</keyword>
<keyword evidence="7 9" id="KW-0472">Membrane</keyword>
<dbReference type="GO" id="GO:0022857">
    <property type="term" value="F:transmembrane transporter activity"/>
    <property type="evidence" value="ECO:0007669"/>
    <property type="project" value="InterPro"/>
</dbReference>
<keyword evidence="6 9" id="KW-1133">Transmembrane helix</keyword>
<dbReference type="CDD" id="cd06582">
    <property type="entry name" value="TM_PBP1_LivH_like"/>
    <property type="match status" value="1"/>
</dbReference>
<organism evidence="10 11">
    <name type="scientific">Paraburkholderia rhizosphaerae</name>
    <dbReference type="NCBI Taxonomy" id="480658"/>
    <lineage>
        <taxon>Bacteria</taxon>
        <taxon>Pseudomonadati</taxon>
        <taxon>Pseudomonadota</taxon>
        <taxon>Betaproteobacteria</taxon>
        <taxon>Burkholderiales</taxon>
        <taxon>Burkholderiaceae</taxon>
        <taxon>Paraburkholderia</taxon>
    </lineage>
</organism>
<evidence type="ECO:0000313" key="10">
    <source>
        <dbReference type="EMBL" id="TDY53938.1"/>
    </source>
</evidence>
<feature type="transmembrane region" description="Helical" evidence="9">
    <location>
        <begin position="184"/>
        <end position="206"/>
    </location>
</feature>
<dbReference type="GO" id="GO:0006865">
    <property type="term" value="P:amino acid transport"/>
    <property type="evidence" value="ECO:0007669"/>
    <property type="project" value="UniProtKB-KW"/>
</dbReference>
<sequence>MLNLGLDIVTTAAILFIVSTGLLLVFGVMKIINFSHGAFLTTGGYASVIVAQAGLNWWWSIPCSLAIGFVLGMAVERFIVRPLYARPLDAILATWGLGIIVGQIITLVFGRGVQMVASPLTGAIALAGAQYSAYRLVLVGVALLVALALGWLLNGTRLGLQTRAVIMNESLARGLGISSTRVRFITFCTGAALASLAGCLITPLASVDPNMGVAWVVGAFMLVLVSGASLVNLAVASAVLGGAQVLVSTFINPVLGGLTIAVLAALLLRIRPEGFARG</sequence>
<dbReference type="InterPro" id="IPR001851">
    <property type="entry name" value="ABC_transp_permease"/>
</dbReference>
<dbReference type="AlphaFoldDB" id="A0A4R8LZ70"/>
<dbReference type="EMBL" id="SORE01000002">
    <property type="protein sequence ID" value="TDY53938.1"/>
    <property type="molecule type" value="Genomic_DNA"/>
</dbReference>
<feature type="transmembrane region" description="Helical" evidence="9">
    <location>
        <begin position="133"/>
        <end position="153"/>
    </location>
</feature>
<feature type="transmembrane region" description="Helical" evidence="9">
    <location>
        <begin position="92"/>
        <end position="113"/>
    </location>
</feature>
<dbReference type="InterPro" id="IPR052157">
    <property type="entry name" value="BCAA_transport_permease"/>
</dbReference>
<dbReference type="Pfam" id="PF02653">
    <property type="entry name" value="BPD_transp_2"/>
    <property type="match status" value="1"/>
</dbReference>
<evidence type="ECO:0000256" key="5">
    <source>
        <dbReference type="ARBA" id="ARBA00022970"/>
    </source>
</evidence>
<reference evidence="10 11" key="1">
    <citation type="submission" date="2019-03" db="EMBL/GenBank/DDBJ databases">
        <title>Genomic Encyclopedia of Type Strains, Phase III (KMG-III): the genomes of soil and plant-associated and newly described type strains.</title>
        <authorList>
            <person name="Whitman W."/>
        </authorList>
    </citation>
    <scope>NUCLEOTIDE SEQUENCE [LARGE SCALE GENOMIC DNA]</scope>
    <source>
        <strain evidence="10 11">LMG 29544</strain>
    </source>
</reference>
<dbReference type="GO" id="GO:0005886">
    <property type="term" value="C:plasma membrane"/>
    <property type="evidence" value="ECO:0007669"/>
    <property type="project" value="UniProtKB-SubCell"/>
</dbReference>
<evidence type="ECO:0000256" key="4">
    <source>
        <dbReference type="ARBA" id="ARBA00022692"/>
    </source>
</evidence>
<evidence type="ECO:0000256" key="6">
    <source>
        <dbReference type="ARBA" id="ARBA00022989"/>
    </source>
</evidence>
<keyword evidence="3" id="KW-1003">Cell membrane</keyword>
<evidence type="ECO:0000256" key="7">
    <source>
        <dbReference type="ARBA" id="ARBA00023136"/>
    </source>
</evidence>
<gene>
    <name evidence="10" type="ORF">BX592_10285</name>
</gene>
<evidence type="ECO:0000256" key="2">
    <source>
        <dbReference type="ARBA" id="ARBA00022448"/>
    </source>
</evidence>
<dbReference type="Proteomes" id="UP000295509">
    <property type="component" value="Unassembled WGS sequence"/>
</dbReference>
<comment type="subcellular location">
    <subcellularLocation>
        <location evidence="1">Cell membrane</location>
        <topology evidence="1">Multi-pass membrane protein</topology>
    </subcellularLocation>
</comment>
<accession>A0A4R8LZ70</accession>
<evidence type="ECO:0000256" key="1">
    <source>
        <dbReference type="ARBA" id="ARBA00004651"/>
    </source>
</evidence>
<protein>
    <submittedName>
        <fullName evidence="10">Amino acid/amide ABC transporter membrane protein 1 (HAAT family)</fullName>
    </submittedName>
</protein>
<feature type="transmembrane region" description="Helical" evidence="9">
    <location>
        <begin position="6"/>
        <end position="26"/>
    </location>
</feature>
<dbReference type="PANTHER" id="PTHR11795:SF447">
    <property type="entry name" value="ABC TRANSPORTER PERMEASE PROTEIN"/>
    <property type="match status" value="1"/>
</dbReference>
<evidence type="ECO:0000313" key="11">
    <source>
        <dbReference type="Proteomes" id="UP000295509"/>
    </source>
</evidence>
<comment type="similarity">
    <text evidence="8">Belongs to the binding-protein-dependent transport system permease family. LivHM subfamily.</text>
</comment>
<feature type="transmembrane region" description="Helical" evidence="9">
    <location>
        <begin position="57"/>
        <end position="80"/>
    </location>
</feature>
<name>A0A4R8LZ70_9BURK</name>
<evidence type="ECO:0000256" key="8">
    <source>
        <dbReference type="ARBA" id="ARBA00037998"/>
    </source>
</evidence>
<keyword evidence="11" id="KW-1185">Reference proteome</keyword>
<keyword evidence="5" id="KW-0029">Amino-acid transport</keyword>
<feature type="transmembrane region" description="Helical" evidence="9">
    <location>
        <begin position="33"/>
        <end position="51"/>
    </location>
</feature>
<dbReference type="PANTHER" id="PTHR11795">
    <property type="entry name" value="BRANCHED-CHAIN AMINO ACID TRANSPORT SYSTEM PERMEASE PROTEIN LIVH"/>
    <property type="match status" value="1"/>
</dbReference>
<comment type="caution">
    <text evidence="10">The sequence shown here is derived from an EMBL/GenBank/DDBJ whole genome shotgun (WGS) entry which is preliminary data.</text>
</comment>
<feature type="transmembrane region" description="Helical" evidence="9">
    <location>
        <begin position="245"/>
        <end position="268"/>
    </location>
</feature>
<evidence type="ECO:0000256" key="9">
    <source>
        <dbReference type="SAM" id="Phobius"/>
    </source>
</evidence>
<proteinExistence type="inferred from homology"/>
<feature type="transmembrane region" description="Helical" evidence="9">
    <location>
        <begin position="212"/>
        <end position="233"/>
    </location>
</feature>
<keyword evidence="2" id="KW-0813">Transport</keyword>
<evidence type="ECO:0000256" key="3">
    <source>
        <dbReference type="ARBA" id="ARBA00022475"/>
    </source>
</evidence>
<dbReference type="OrthoDB" id="9807115at2"/>